<evidence type="ECO:0000259" key="1">
    <source>
        <dbReference type="Pfam" id="PF00135"/>
    </source>
</evidence>
<dbReference type="AlphaFoldDB" id="A0A915E2J5"/>
<protein>
    <submittedName>
        <fullName evidence="3">Carboxylesterase type B domain-containing protein</fullName>
    </submittedName>
</protein>
<dbReference type="WBParaSite" id="jg25793">
    <property type="protein sequence ID" value="jg25793"/>
    <property type="gene ID" value="jg25793"/>
</dbReference>
<feature type="domain" description="Carboxylesterase type B" evidence="1">
    <location>
        <begin position="2"/>
        <end position="59"/>
    </location>
</feature>
<dbReference type="PANTHER" id="PTHR11559">
    <property type="entry name" value="CARBOXYLESTERASE"/>
    <property type="match status" value="1"/>
</dbReference>
<proteinExistence type="predicted"/>
<name>A0A915E2J5_9BILA</name>
<accession>A0A915E2J5</accession>
<dbReference type="Proteomes" id="UP000887574">
    <property type="component" value="Unplaced"/>
</dbReference>
<evidence type="ECO:0000313" key="3">
    <source>
        <dbReference type="WBParaSite" id="jg25793"/>
    </source>
</evidence>
<organism evidence="2 3">
    <name type="scientific">Ditylenchus dipsaci</name>
    <dbReference type="NCBI Taxonomy" id="166011"/>
    <lineage>
        <taxon>Eukaryota</taxon>
        <taxon>Metazoa</taxon>
        <taxon>Ecdysozoa</taxon>
        <taxon>Nematoda</taxon>
        <taxon>Chromadorea</taxon>
        <taxon>Rhabditida</taxon>
        <taxon>Tylenchina</taxon>
        <taxon>Tylenchomorpha</taxon>
        <taxon>Sphaerularioidea</taxon>
        <taxon>Anguinidae</taxon>
        <taxon>Anguininae</taxon>
        <taxon>Ditylenchus</taxon>
    </lineage>
</organism>
<dbReference type="Gene3D" id="3.40.50.1820">
    <property type="entry name" value="alpha/beta hydrolase"/>
    <property type="match status" value="1"/>
</dbReference>
<evidence type="ECO:0000313" key="2">
    <source>
        <dbReference type="Proteomes" id="UP000887574"/>
    </source>
</evidence>
<dbReference type="InterPro" id="IPR002018">
    <property type="entry name" value="CarbesteraseB"/>
</dbReference>
<reference evidence="3" key="1">
    <citation type="submission" date="2022-11" db="UniProtKB">
        <authorList>
            <consortium name="WormBaseParasite"/>
        </authorList>
    </citation>
    <scope>IDENTIFICATION</scope>
</reference>
<keyword evidence="2" id="KW-1185">Reference proteome</keyword>
<dbReference type="InterPro" id="IPR029058">
    <property type="entry name" value="AB_hydrolase_fold"/>
</dbReference>
<dbReference type="Pfam" id="PF00135">
    <property type="entry name" value="COesterase"/>
    <property type="match status" value="1"/>
</dbReference>
<dbReference type="InterPro" id="IPR050309">
    <property type="entry name" value="Type-B_Carboxylest/Lipase"/>
</dbReference>
<dbReference type="SUPFAM" id="SSF53474">
    <property type="entry name" value="alpha/beta-Hydrolases"/>
    <property type="match status" value="1"/>
</dbReference>
<sequence>MVVVTVQYRLGMFGFFSSGDKNMPGNLGLWDLRVALLWIQDNIHNFGGDASKVTLWGQQVLQLCSELCHYPGTPEIFSPKPLR</sequence>